<evidence type="ECO:0000313" key="2">
    <source>
        <dbReference type="EMBL" id="ACA38931.1"/>
    </source>
</evidence>
<dbReference type="Proteomes" id="UP000002164">
    <property type="component" value="Chromosome"/>
</dbReference>
<proteinExistence type="predicted"/>
<protein>
    <submittedName>
        <fullName evidence="2">Uncharacterized protein</fullName>
    </submittedName>
</protein>
<dbReference type="HOGENOM" id="CLU_936275_0_0_9"/>
<keyword evidence="1" id="KW-1133">Transmembrane helix</keyword>
<accession>B1HPM9</accession>
<evidence type="ECO:0000256" key="1">
    <source>
        <dbReference type="SAM" id="Phobius"/>
    </source>
</evidence>
<dbReference type="AlphaFoldDB" id="B1HPM9"/>
<name>B1HPM9_LYSSC</name>
<feature type="transmembrane region" description="Helical" evidence="1">
    <location>
        <begin position="271"/>
        <end position="289"/>
    </location>
</feature>
<dbReference type="EMBL" id="CP000817">
    <property type="protein sequence ID" value="ACA38931.1"/>
    <property type="molecule type" value="Genomic_DNA"/>
</dbReference>
<sequence length="297" mass="33073">MTAIIDAQDDYDVDNQQTVLLQTATSKIVVDQGMHQLIQKGFQSVSTGVKIVPPLQVVDNQDATVITNQAELLEKMVKPLVLFGRDDAEKVEVSGIVSTKSDALFAFSELKDVYVSALYPGFTNYETIATVGEKPFIQRSPKGDIVVLADIADTDWPLHPSFPLFLWSTEQQLSESIGSLGIFTPNEQRAVALAQEDWSVYSQEDEFLSLVTDGMLTAPTKPGIYFVRSNNEEKHFIVQLQAQERVIEQGTSYTLGDISDNGKAEISKASFVPWLILIILVLLVLEWEVQRRRGFTN</sequence>
<keyword evidence="1" id="KW-0472">Membrane</keyword>
<dbReference type="EnsemblBacteria" id="ACA38931">
    <property type="protein sequence ID" value="ACA38931"/>
    <property type="gene ID" value="Bsph_1323"/>
</dbReference>
<organism evidence="2 3">
    <name type="scientific">Lysinibacillus sphaericus (strain C3-41)</name>
    <dbReference type="NCBI Taxonomy" id="444177"/>
    <lineage>
        <taxon>Bacteria</taxon>
        <taxon>Bacillati</taxon>
        <taxon>Bacillota</taxon>
        <taxon>Bacilli</taxon>
        <taxon>Bacillales</taxon>
        <taxon>Bacillaceae</taxon>
        <taxon>Lysinibacillus</taxon>
    </lineage>
</organism>
<dbReference type="KEGG" id="lsp:Bsph_1323"/>
<dbReference type="RefSeq" id="WP_012293054.1">
    <property type="nucleotide sequence ID" value="NC_010382.1"/>
</dbReference>
<evidence type="ECO:0000313" key="3">
    <source>
        <dbReference type="Proteomes" id="UP000002164"/>
    </source>
</evidence>
<reference evidence="2 3" key="1">
    <citation type="journal article" date="2008" name="J. Bacteriol.">
        <title>Complete genome sequence of the mosquitocidal bacterium Bacillus sphaericus C3-41 and comparison with those of closely related Bacillus species.</title>
        <authorList>
            <person name="Hu X."/>
            <person name="Fan W."/>
            <person name="Han B."/>
            <person name="Liu H."/>
            <person name="Zheng D."/>
            <person name="Li Q."/>
            <person name="Dong W."/>
            <person name="Yan J."/>
            <person name="Gao M."/>
            <person name="Berry C."/>
            <person name="Yuan Z."/>
        </authorList>
    </citation>
    <scope>NUCLEOTIDE SEQUENCE [LARGE SCALE GENOMIC DNA]</scope>
    <source>
        <strain evidence="2 3">C3-41</strain>
    </source>
</reference>
<keyword evidence="1" id="KW-0812">Transmembrane</keyword>
<gene>
    <name evidence="2" type="ordered locus">Bsph_1323</name>
</gene>